<evidence type="ECO:0000313" key="3">
    <source>
        <dbReference type="EMBL" id="ATB30927.1"/>
    </source>
</evidence>
<name>A0A250IIE6_9BACT</name>
<evidence type="ECO:0000256" key="1">
    <source>
        <dbReference type="SAM" id="Coils"/>
    </source>
</evidence>
<feature type="compositionally biased region" description="Basic and acidic residues" evidence="2">
    <location>
        <begin position="211"/>
        <end position="246"/>
    </location>
</feature>
<accession>A0A250IIE6</accession>
<gene>
    <name evidence="3" type="ORF">MEBOL_004389</name>
</gene>
<dbReference type="RefSeq" id="WP_095979320.1">
    <property type="nucleotide sequence ID" value="NZ_CP022163.1"/>
</dbReference>
<sequence length="264" mass="29711">MNRFLGPASLGVSLLALGVALWGPSGEPAVQSPPPSPPAQAAVSPELEDLVDELEGRIKMLEDNALSLSRRMMLLEQRPGGAAGGAAAPAALASEVEQLRAEVRGLSTGQTLHSEGGRQYFKEMLVSVQDEMRTEQREQRQQRVLQDQTQLQAQRTERLRRFASDARLSSSQERDVTRRLDDENAKRQALFDSMQAGDKSFRDVRQEMRQLREQTDTEVKALLDESQRTQYDEMRREEWQRGRPREWQQGQGQGQQGGRRSRGG</sequence>
<keyword evidence="1" id="KW-0175">Coiled coil</keyword>
<dbReference type="EMBL" id="CP022163">
    <property type="protein sequence ID" value="ATB30927.1"/>
    <property type="molecule type" value="Genomic_DNA"/>
</dbReference>
<proteinExistence type="predicted"/>
<dbReference type="OrthoDB" id="5382514at2"/>
<evidence type="ECO:0000313" key="4">
    <source>
        <dbReference type="Proteomes" id="UP000217289"/>
    </source>
</evidence>
<keyword evidence="4" id="KW-1185">Reference proteome</keyword>
<protein>
    <submittedName>
        <fullName evidence="3">Uncharacterized protein</fullName>
    </submittedName>
</protein>
<organism evidence="3 4">
    <name type="scientific">Melittangium boletus DSM 14713</name>
    <dbReference type="NCBI Taxonomy" id="1294270"/>
    <lineage>
        <taxon>Bacteria</taxon>
        <taxon>Pseudomonadati</taxon>
        <taxon>Myxococcota</taxon>
        <taxon>Myxococcia</taxon>
        <taxon>Myxococcales</taxon>
        <taxon>Cystobacterineae</taxon>
        <taxon>Archangiaceae</taxon>
        <taxon>Melittangium</taxon>
    </lineage>
</organism>
<evidence type="ECO:0000256" key="2">
    <source>
        <dbReference type="SAM" id="MobiDB-lite"/>
    </source>
</evidence>
<feature type="coiled-coil region" evidence="1">
    <location>
        <begin position="44"/>
        <end position="78"/>
    </location>
</feature>
<dbReference type="AlphaFoldDB" id="A0A250IIE6"/>
<dbReference type="KEGG" id="mbd:MEBOL_004389"/>
<reference evidence="3 4" key="1">
    <citation type="submission" date="2017-06" db="EMBL/GenBank/DDBJ databases">
        <authorList>
            <person name="Kim H.J."/>
            <person name="Triplett B.A."/>
        </authorList>
    </citation>
    <scope>NUCLEOTIDE SEQUENCE [LARGE SCALE GENOMIC DNA]</scope>
    <source>
        <strain evidence="3 4">DSM 14713</strain>
    </source>
</reference>
<dbReference type="Proteomes" id="UP000217289">
    <property type="component" value="Chromosome"/>
</dbReference>
<feature type="region of interest" description="Disordered" evidence="2">
    <location>
        <begin position="211"/>
        <end position="264"/>
    </location>
</feature>